<dbReference type="InterPro" id="IPR000620">
    <property type="entry name" value="EamA_dom"/>
</dbReference>
<feature type="domain" description="EamA" evidence="7">
    <location>
        <begin position="32"/>
        <end position="160"/>
    </location>
</feature>
<accession>A0A3D8Y827</accession>
<dbReference type="PANTHER" id="PTHR42920:SF5">
    <property type="entry name" value="EAMA DOMAIN-CONTAINING PROTEIN"/>
    <property type="match status" value="1"/>
</dbReference>
<evidence type="ECO:0000256" key="1">
    <source>
        <dbReference type="ARBA" id="ARBA00004651"/>
    </source>
</evidence>
<dbReference type="Proteomes" id="UP000256373">
    <property type="component" value="Unassembled WGS sequence"/>
</dbReference>
<gene>
    <name evidence="8" type="ORF">DSL64_23930</name>
</gene>
<evidence type="ECO:0000256" key="2">
    <source>
        <dbReference type="ARBA" id="ARBA00022475"/>
    </source>
</evidence>
<evidence type="ECO:0000259" key="7">
    <source>
        <dbReference type="Pfam" id="PF00892"/>
    </source>
</evidence>
<keyword evidence="5 6" id="KW-0472">Membrane</keyword>
<feature type="domain" description="EamA" evidence="7">
    <location>
        <begin position="169"/>
        <end position="302"/>
    </location>
</feature>
<dbReference type="InterPro" id="IPR037185">
    <property type="entry name" value="EmrE-like"/>
</dbReference>
<dbReference type="EMBL" id="QNUL01000028">
    <property type="protein sequence ID" value="REA57406.1"/>
    <property type="molecule type" value="Genomic_DNA"/>
</dbReference>
<keyword evidence="2" id="KW-1003">Cell membrane</keyword>
<feature type="transmembrane region" description="Helical" evidence="6">
    <location>
        <begin position="288"/>
        <end position="307"/>
    </location>
</feature>
<proteinExistence type="predicted"/>
<keyword evidence="3 6" id="KW-0812">Transmembrane</keyword>
<dbReference type="AlphaFoldDB" id="A0A3D8Y827"/>
<feature type="transmembrane region" description="Helical" evidence="6">
    <location>
        <begin position="30"/>
        <end position="49"/>
    </location>
</feature>
<name>A0A3D8Y827_9BACT</name>
<feature type="transmembrane region" description="Helical" evidence="6">
    <location>
        <begin position="115"/>
        <end position="136"/>
    </location>
</feature>
<comment type="subcellular location">
    <subcellularLocation>
        <location evidence="1">Cell membrane</location>
        <topology evidence="1">Multi-pass membrane protein</topology>
    </subcellularLocation>
</comment>
<evidence type="ECO:0000256" key="3">
    <source>
        <dbReference type="ARBA" id="ARBA00022692"/>
    </source>
</evidence>
<feature type="transmembrane region" description="Helical" evidence="6">
    <location>
        <begin position="230"/>
        <end position="250"/>
    </location>
</feature>
<reference evidence="8 9" key="1">
    <citation type="submission" date="2018-07" db="EMBL/GenBank/DDBJ databases">
        <title>Dyadobacter roseus sp. nov., isolated from rose rhizosphere soil.</title>
        <authorList>
            <person name="Chen L."/>
        </authorList>
    </citation>
    <scope>NUCLEOTIDE SEQUENCE [LARGE SCALE GENOMIC DNA]</scope>
    <source>
        <strain evidence="8 9">RS19</strain>
    </source>
</reference>
<organism evidence="8 9">
    <name type="scientific">Dyadobacter luteus</name>
    <dbReference type="NCBI Taxonomy" id="2259619"/>
    <lineage>
        <taxon>Bacteria</taxon>
        <taxon>Pseudomonadati</taxon>
        <taxon>Bacteroidota</taxon>
        <taxon>Cytophagia</taxon>
        <taxon>Cytophagales</taxon>
        <taxon>Spirosomataceae</taxon>
        <taxon>Dyadobacter</taxon>
    </lineage>
</organism>
<keyword evidence="9" id="KW-1185">Reference proteome</keyword>
<protein>
    <submittedName>
        <fullName evidence="8">EamA/RhaT family transporter</fullName>
    </submittedName>
</protein>
<dbReference type="InterPro" id="IPR051258">
    <property type="entry name" value="Diverse_Substrate_Transporter"/>
</dbReference>
<evidence type="ECO:0000256" key="6">
    <source>
        <dbReference type="SAM" id="Phobius"/>
    </source>
</evidence>
<feature type="transmembrane region" description="Helical" evidence="6">
    <location>
        <begin position="89"/>
        <end position="109"/>
    </location>
</feature>
<feature type="transmembrane region" description="Helical" evidence="6">
    <location>
        <begin position="143"/>
        <end position="161"/>
    </location>
</feature>
<evidence type="ECO:0000313" key="9">
    <source>
        <dbReference type="Proteomes" id="UP000256373"/>
    </source>
</evidence>
<evidence type="ECO:0000256" key="4">
    <source>
        <dbReference type="ARBA" id="ARBA00022989"/>
    </source>
</evidence>
<feature type="transmembrane region" description="Helical" evidence="6">
    <location>
        <begin position="262"/>
        <end position="282"/>
    </location>
</feature>
<feature type="transmembrane region" description="Helical" evidence="6">
    <location>
        <begin position="198"/>
        <end position="218"/>
    </location>
</feature>
<evidence type="ECO:0000313" key="8">
    <source>
        <dbReference type="EMBL" id="REA57406.1"/>
    </source>
</evidence>
<keyword evidence="4 6" id="KW-1133">Transmembrane helix</keyword>
<dbReference type="Pfam" id="PF00892">
    <property type="entry name" value="EamA"/>
    <property type="match status" value="2"/>
</dbReference>
<dbReference type="SUPFAM" id="SSF103481">
    <property type="entry name" value="Multidrug resistance efflux transporter EmrE"/>
    <property type="match status" value="2"/>
</dbReference>
<feature type="transmembrane region" description="Helical" evidence="6">
    <location>
        <begin position="167"/>
        <end position="186"/>
    </location>
</feature>
<sequence length="316" mass="35246">MCLVLLCLHCTCSDQLFNTNIWFTMSKKNLFLLLLILGTAFWGISFTFVKTGISVTSPFIFLFYKFLTAAVAVALWFYRQIRLITFNTIRIGTLISIPLLAATILQTISLRYTPIGNAAFITGFEVVLVPVLKFFIYKKPVKLNNWIACLLAVTGLFIISAADQLRISYGDLLALACSFGFALYVLQVAHVSNEEHPIPAVIVLMLVCAVGCGLMALFDGDVNWVPADRDFWQAVLFAALPATAFMYSVQNAAQRYLPEEKIALVYLCEPVFATVAGVIFLHEALTERIIFGGGFIIAAMVISELRLNWLKRLRRS</sequence>
<comment type="caution">
    <text evidence="8">The sequence shown here is derived from an EMBL/GenBank/DDBJ whole genome shotgun (WGS) entry which is preliminary data.</text>
</comment>
<dbReference type="PANTHER" id="PTHR42920">
    <property type="entry name" value="OS03G0707200 PROTEIN-RELATED"/>
    <property type="match status" value="1"/>
</dbReference>
<dbReference type="GO" id="GO:0005886">
    <property type="term" value="C:plasma membrane"/>
    <property type="evidence" value="ECO:0007669"/>
    <property type="project" value="UniProtKB-SubCell"/>
</dbReference>
<evidence type="ECO:0000256" key="5">
    <source>
        <dbReference type="ARBA" id="ARBA00023136"/>
    </source>
</evidence>
<feature type="transmembrane region" description="Helical" evidence="6">
    <location>
        <begin position="55"/>
        <end position="77"/>
    </location>
</feature>